<keyword evidence="3" id="KW-0804">Transcription</keyword>
<dbReference type="Gene3D" id="1.10.10.10">
    <property type="entry name" value="Winged helix-like DNA-binding domain superfamily/Winged helix DNA-binding domain"/>
    <property type="match status" value="1"/>
</dbReference>
<evidence type="ECO:0000256" key="1">
    <source>
        <dbReference type="ARBA" id="ARBA00023015"/>
    </source>
</evidence>
<dbReference type="PROSITE" id="PS51063">
    <property type="entry name" value="HTH_CRP_2"/>
    <property type="match status" value="1"/>
</dbReference>
<dbReference type="InterPro" id="IPR012318">
    <property type="entry name" value="HTH_CRP"/>
</dbReference>
<dbReference type="InterPro" id="IPR036388">
    <property type="entry name" value="WH-like_DNA-bd_sf"/>
</dbReference>
<dbReference type="Proteomes" id="UP000237662">
    <property type="component" value="Unassembled WGS sequence"/>
</dbReference>
<dbReference type="PANTHER" id="PTHR24567:SF74">
    <property type="entry name" value="HTH-TYPE TRANSCRIPTIONAL REGULATOR ARCR"/>
    <property type="match status" value="1"/>
</dbReference>
<sequence length="230" mass="26411">MDSVNKIALLEQFDLFDGLSADEKKRLSETMEFKKKPRYSVIYQPGEPSEHIFLLAKGPIKISTHSNEGKEVIKQLIHPEAIFGELSLVGETTRTETAQSLKEEVHYYTIRVSDFQRIVFGNPALSHQILNLFGRRMMAAEHKLEDLIFKDARSRIVGFLHKVVSERGRRVGYEMLLKHSLTHQDIANITCTSRQTVTLVLNELRKENLIYFNRGRILVRDMDELLASAA</sequence>
<gene>
    <name evidence="6" type="ORF">CLV84_3094</name>
</gene>
<keyword evidence="2" id="KW-0238">DNA-binding</keyword>
<dbReference type="InterPro" id="IPR018490">
    <property type="entry name" value="cNMP-bd_dom_sf"/>
</dbReference>
<organism evidence="6 7">
    <name type="scientific">Neolewinella xylanilytica</name>
    <dbReference type="NCBI Taxonomy" id="1514080"/>
    <lineage>
        <taxon>Bacteria</taxon>
        <taxon>Pseudomonadati</taxon>
        <taxon>Bacteroidota</taxon>
        <taxon>Saprospiria</taxon>
        <taxon>Saprospirales</taxon>
        <taxon>Lewinellaceae</taxon>
        <taxon>Neolewinella</taxon>
    </lineage>
</organism>
<keyword evidence="7" id="KW-1185">Reference proteome</keyword>
<dbReference type="PANTHER" id="PTHR24567">
    <property type="entry name" value="CRP FAMILY TRANSCRIPTIONAL REGULATORY PROTEIN"/>
    <property type="match status" value="1"/>
</dbReference>
<dbReference type="Pfam" id="PF00027">
    <property type="entry name" value="cNMP_binding"/>
    <property type="match status" value="1"/>
</dbReference>
<dbReference type="GO" id="GO:0003677">
    <property type="term" value="F:DNA binding"/>
    <property type="evidence" value="ECO:0007669"/>
    <property type="project" value="UniProtKB-KW"/>
</dbReference>
<dbReference type="InterPro" id="IPR050397">
    <property type="entry name" value="Env_Response_Regulators"/>
</dbReference>
<evidence type="ECO:0000256" key="3">
    <source>
        <dbReference type="ARBA" id="ARBA00023163"/>
    </source>
</evidence>
<dbReference type="InterPro" id="IPR014710">
    <property type="entry name" value="RmlC-like_jellyroll"/>
</dbReference>
<evidence type="ECO:0000259" key="4">
    <source>
        <dbReference type="PROSITE" id="PS50042"/>
    </source>
</evidence>
<evidence type="ECO:0000259" key="5">
    <source>
        <dbReference type="PROSITE" id="PS51063"/>
    </source>
</evidence>
<dbReference type="SUPFAM" id="SSF51206">
    <property type="entry name" value="cAMP-binding domain-like"/>
    <property type="match status" value="1"/>
</dbReference>
<evidence type="ECO:0000256" key="2">
    <source>
        <dbReference type="ARBA" id="ARBA00023125"/>
    </source>
</evidence>
<evidence type="ECO:0000313" key="7">
    <source>
        <dbReference type="Proteomes" id="UP000237662"/>
    </source>
</evidence>
<dbReference type="CDD" id="cd00038">
    <property type="entry name" value="CAP_ED"/>
    <property type="match status" value="1"/>
</dbReference>
<dbReference type="OrthoDB" id="9788438at2"/>
<proteinExistence type="predicted"/>
<keyword evidence="1" id="KW-0805">Transcription regulation</keyword>
<dbReference type="RefSeq" id="WP_104420630.1">
    <property type="nucleotide sequence ID" value="NZ_PTJC01000006.1"/>
</dbReference>
<feature type="domain" description="HTH crp-type" evidence="5">
    <location>
        <begin position="150"/>
        <end position="223"/>
    </location>
</feature>
<dbReference type="Gene3D" id="2.60.120.10">
    <property type="entry name" value="Jelly Rolls"/>
    <property type="match status" value="1"/>
</dbReference>
<dbReference type="SUPFAM" id="SSF46785">
    <property type="entry name" value="Winged helix' DNA-binding domain"/>
    <property type="match status" value="1"/>
</dbReference>
<dbReference type="Pfam" id="PF13545">
    <property type="entry name" value="HTH_Crp_2"/>
    <property type="match status" value="1"/>
</dbReference>
<dbReference type="InterPro" id="IPR000595">
    <property type="entry name" value="cNMP-bd_dom"/>
</dbReference>
<comment type="caution">
    <text evidence="6">The sequence shown here is derived from an EMBL/GenBank/DDBJ whole genome shotgun (WGS) entry which is preliminary data.</text>
</comment>
<dbReference type="GO" id="GO:0003700">
    <property type="term" value="F:DNA-binding transcription factor activity"/>
    <property type="evidence" value="ECO:0007669"/>
    <property type="project" value="TreeGrafter"/>
</dbReference>
<dbReference type="PROSITE" id="PS50042">
    <property type="entry name" value="CNMP_BINDING_3"/>
    <property type="match status" value="1"/>
</dbReference>
<dbReference type="GO" id="GO:0005829">
    <property type="term" value="C:cytosol"/>
    <property type="evidence" value="ECO:0007669"/>
    <property type="project" value="TreeGrafter"/>
</dbReference>
<evidence type="ECO:0000313" key="6">
    <source>
        <dbReference type="EMBL" id="PPK86175.1"/>
    </source>
</evidence>
<dbReference type="AlphaFoldDB" id="A0A2S6I4T0"/>
<name>A0A2S6I4T0_9BACT</name>
<feature type="domain" description="Cyclic nucleotide-binding" evidence="4">
    <location>
        <begin position="15"/>
        <end position="136"/>
    </location>
</feature>
<dbReference type="SMART" id="SM00419">
    <property type="entry name" value="HTH_CRP"/>
    <property type="match status" value="1"/>
</dbReference>
<reference evidence="6 7" key="1">
    <citation type="submission" date="2018-02" db="EMBL/GenBank/DDBJ databases">
        <title>Genomic Encyclopedia of Archaeal and Bacterial Type Strains, Phase II (KMG-II): from individual species to whole genera.</title>
        <authorList>
            <person name="Goeker M."/>
        </authorList>
    </citation>
    <scope>NUCLEOTIDE SEQUENCE [LARGE SCALE GENOMIC DNA]</scope>
    <source>
        <strain evidence="6 7">DSM 29526</strain>
    </source>
</reference>
<protein>
    <submittedName>
        <fullName evidence="6">CRP-like cAMP-binding protein</fullName>
    </submittedName>
</protein>
<dbReference type="SMART" id="SM00100">
    <property type="entry name" value="cNMP"/>
    <property type="match status" value="1"/>
</dbReference>
<dbReference type="InterPro" id="IPR036390">
    <property type="entry name" value="WH_DNA-bd_sf"/>
</dbReference>
<dbReference type="EMBL" id="PTJC01000006">
    <property type="protein sequence ID" value="PPK86175.1"/>
    <property type="molecule type" value="Genomic_DNA"/>
</dbReference>
<accession>A0A2S6I4T0</accession>